<dbReference type="AlphaFoldDB" id="A0A211ZGV0"/>
<dbReference type="GO" id="GO:0008270">
    <property type="term" value="F:zinc ion binding"/>
    <property type="evidence" value="ECO:0007669"/>
    <property type="project" value="UniProtKB-UniRule"/>
</dbReference>
<keyword evidence="5 8" id="KW-0862">Zinc</keyword>
<dbReference type="GO" id="GO:0019323">
    <property type="term" value="P:pentose catabolic process"/>
    <property type="evidence" value="ECO:0007669"/>
    <property type="project" value="TreeGrafter"/>
</dbReference>
<comment type="similarity">
    <text evidence="8">Belongs to the aldolase class II family. MtnB subfamily.</text>
</comment>
<feature type="binding site" evidence="8">
    <location>
        <position position="111"/>
    </location>
    <ligand>
        <name>Zn(2+)</name>
        <dbReference type="ChEBI" id="CHEBI:29105"/>
    </ligand>
</feature>
<evidence type="ECO:0000256" key="7">
    <source>
        <dbReference type="ARBA" id="ARBA00023239"/>
    </source>
</evidence>
<evidence type="ECO:0000313" key="11">
    <source>
        <dbReference type="Proteomes" id="UP000196655"/>
    </source>
</evidence>
<accession>A0A211ZGV0</accession>
<evidence type="ECO:0000256" key="8">
    <source>
        <dbReference type="HAMAP-Rule" id="MF_01677"/>
    </source>
</evidence>
<dbReference type="SMART" id="SM01007">
    <property type="entry name" value="Aldolase_II"/>
    <property type="match status" value="1"/>
</dbReference>
<dbReference type="SUPFAM" id="SSF53639">
    <property type="entry name" value="AraD/HMP-PK domain-like"/>
    <property type="match status" value="1"/>
</dbReference>
<name>A0A211ZGV0_9PROT</name>
<dbReference type="Gene3D" id="3.40.225.10">
    <property type="entry name" value="Class II aldolase/adducin N-terminal domain"/>
    <property type="match status" value="1"/>
</dbReference>
<dbReference type="OrthoDB" id="5500703at2"/>
<dbReference type="InterPro" id="IPR017714">
    <property type="entry name" value="MethylthioRu-1-P_deHdtase_MtnB"/>
</dbReference>
<organism evidence="10 11">
    <name type="scientific">Inquilinus limosus</name>
    <dbReference type="NCBI Taxonomy" id="171674"/>
    <lineage>
        <taxon>Bacteria</taxon>
        <taxon>Pseudomonadati</taxon>
        <taxon>Pseudomonadota</taxon>
        <taxon>Alphaproteobacteria</taxon>
        <taxon>Rhodospirillales</taxon>
        <taxon>Rhodospirillaceae</taxon>
        <taxon>Inquilinus</taxon>
    </lineage>
</organism>
<dbReference type="PANTHER" id="PTHR22789">
    <property type="entry name" value="FUCULOSE PHOSPHATE ALDOLASE"/>
    <property type="match status" value="1"/>
</dbReference>
<gene>
    <name evidence="8" type="primary">mtnB</name>
    <name evidence="10" type="ORF">BWR60_24285</name>
</gene>
<keyword evidence="6 8" id="KW-0486">Methionine biosynthesis</keyword>
<comment type="caution">
    <text evidence="10">The sequence shown here is derived from an EMBL/GenBank/DDBJ whole genome shotgun (WGS) entry which is preliminary data.</text>
</comment>
<dbReference type="InterPro" id="IPR036409">
    <property type="entry name" value="Aldolase_II/adducin_N_sf"/>
</dbReference>
<sequence>MAPTSDILPISPLARLPGSTAAQDAAVTSVLEGAAFAGARGWVPATSGNFSARVDADSVAITATGTDKARLTRDNIIIVQLENPAHPRASAEAPLHVDLYRAFPEIAAIFHVHSPAATLLSLADAGRGAVRIQGFELQKALAGVKTHEVALDIPVFANSQDMAVLGPQVLARLGDAPAVPGYLLAGHGLYAWGRTPAEARRHLEALEVLLGFEFERRRLQP</sequence>
<evidence type="ECO:0000256" key="4">
    <source>
        <dbReference type="ARBA" id="ARBA00022723"/>
    </source>
</evidence>
<feature type="domain" description="Class II aldolase/adducin N-terminal" evidence="9">
    <location>
        <begin position="28"/>
        <end position="214"/>
    </location>
</feature>
<comment type="function">
    <text evidence="8">Catalyzes the dehydration of methylthioribulose-1-phosphate (MTRu-1-P) into 2,3-diketo-5-methylthiopentyl-1-phosphate (DK-MTP-1-P).</text>
</comment>
<comment type="cofactor">
    <cofactor evidence="8">
        <name>Zn(2+)</name>
        <dbReference type="ChEBI" id="CHEBI:29105"/>
    </cofactor>
    <text evidence="8">Binds 1 zinc ion per subunit.</text>
</comment>
<dbReference type="HAMAP" id="MF_01677">
    <property type="entry name" value="Salvage_MtnB"/>
    <property type="match status" value="1"/>
</dbReference>
<dbReference type="GO" id="GO:0016832">
    <property type="term" value="F:aldehyde-lyase activity"/>
    <property type="evidence" value="ECO:0007669"/>
    <property type="project" value="TreeGrafter"/>
</dbReference>
<keyword evidence="11" id="KW-1185">Reference proteome</keyword>
<reference evidence="11" key="1">
    <citation type="submission" date="2017-05" db="EMBL/GenBank/DDBJ databases">
        <authorList>
            <person name="Macchi M."/>
            <person name="Festa S."/>
            <person name="Coppotelli B.M."/>
            <person name="Morelli I.S."/>
        </authorList>
    </citation>
    <scope>NUCLEOTIDE SEQUENCE [LARGE SCALE GENOMIC DNA]</scope>
    <source>
        <strain evidence="11">I</strain>
    </source>
</reference>
<keyword evidence="3 8" id="KW-0028">Amino-acid biosynthesis</keyword>
<dbReference type="NCBIfam" id="TIGR03328">
    <property type="entry name" value="salvage_mtnB"/>
    <property type="match status" value="1"/>
</dbReference>
<dbReference type="InterPro" id="IPR001303">
    <property type="entry name" value="Aldolase_II/adducin_N"/>
</dbReference>
<dbReference type="GO" id="GO:0046570">
    <property type="term" value="F:methylthioribulose 1-phosphate dehydratase activity"/>
    <property type="evidence" value="ECO:0007669"/>
    <property type="project" value="UniProtKB-UniRule"/>
</dbReference>
<evidence type="ECO:0000256" key="5">
    <source>
        <dbReference type="ARBA" id="ARBA00022833"/>
    </source>
</evidence>
<comment type="similarity">
    <text evidence="2">Belongs to the aldolase class II family. AraD/FucA subfamily.</text>
</comment>
<feature type="binding site" evidence="8">
    <location>
        <position position="113"/>
    </location>
    <ligand>
        <name>Zn(2+)</name>
        <dbReference type="ChEBI" id="CHEBI:29105"/>
    </ligand>
</feature>
<evidence type="ECO:0000256" key="2">
    <source>
        <dbReference type="ARBA" id="ARBA00010037"/>
    </source>
</evidence>
<evidence type="ECO:0000259" key="9">
    <source>
        <dbReference type="SMART" id="SM01007"/>
    </source>
</evidence>
<dbReference type="RefSeq" id="WP_088153797.1">
    <property type="nucleotide sequence ID" value="NZ_NHON01000056.1"/>
</dbReference>
<comment type="pathway">
    <text evidence="8">Amino-acid biosynthesis; L-methionine biosynthesis via salvage pathway; L-methionine from S-methyl-5-thio-alpha-D-ribose 1-phosphate: step 2/6.</text>
</comment>
<comment type="catalytic activity">
    <reaction evidence="8">
        <text>5-(methylsulfanyl)-D-ribulose 1-phosphate = 5-methylsulfanyl-2,3-dioxopentyl phosphate + H2O</text>
        <dbReference type="Rhea" id="RHEA:15549"/>
        <dbReference type="ChEBI" id="CHEBI:15377"/>
        <dbReference type="ChEBI" id="CHEBI:58548"/>
        <dbReference type="ChEBI" id="CHEBI:58828"/>
        <dbReference type="EC" id="4.2.1.109"/>
    </reaction>
</comment>
<dbReference type="UniPathway" id="UPA00904">
    <property type="reaction ID" value="UER00875"/>
</dbReference>
<dbReference type="Proteomes" id="UP000196655">
    <property type="component" value="Unassembled WGS sequence"/>
</dbReference>
<dbReference type="InterPro" id="IPR050197">
    <property type="entry name" value="Aldolase_class_II_sugar_metab"/>
</dbReference>
<dbReference type="GO" id="GO:0005829">
    <property type="term" value="C:cytosol"/>
    <property type="evidence" value="ECO:0007669"/>
    <property type="project" value="TreeGrafter"/>
</dbReference>
<protein>
    <recommendedName>
        <fullName evidence="8">Methylthioribulose-1-phosphate dehydratase</fullName>
        <shortName evidence="8">MTRu-1-P dehydratase</shortName>
        <ecNumber evidence="8">4.2.1.109</ecNumber>
    </recommendedName>
</protein>
<evidence type="ECO:0000256" key="1">
    <source>
        <dbReference type="ARBA" id="ARBA00001726"/>
    </source>
</evidence>
<keyword evidence="7 8" id="KW-0456">Lyase</keyword>
<dbReference type="STRING" id="1122125.GCA_000423185_02106"/>
<dbReference type="Pfam" id="PF00596">
    <property type="entry name" value="Aldolase_II"/>
    <property type="match status" value="1"/>
</dbReference>
<proteinExistence type="inferred from homology"/>
<dbReference type="EC" id="4.2.1.109" evidence="8"/>
<evidence type="ECO:0000256" key="6">
    <source>
        <dbReference type="ARBA" id="ARBA00023167"/>
    </source>
</evidence>
<evidence type="ECO:0000256" key="3">
    <source>
        <dbReference type="ARBA" id="ARBA00022605"/>
    </source>
</evidence>
<dbReference type="GO" id="GO:0008742">
    <property type="term" value="F:L-ribulose-phosphate 4-epimerase activity"/>
    <property type="evidence" value="ECO:0007669"/>
    <property type="project" value="UniProtKB-EC"/>
</dbReference>
<evidence type="ECO:0000313" key="10">
    <source>
        <dbReference type="EMBL" id="OWJ64485.1"/>
    </source>
</evidence>
<dbReference type="GO" id="GO:0019509">
    <property type="term" value="P:L-methionine salvage from methylthioadenosine"/>
    <property type="evidence" value="ECO:0007669"/>
    <property type="project" value="UniProtKB-UniRule"/>
</dbReference>
<comment type="catalytic activity">
    <reaction evidence="1">
        <text>L-ribulose 5-phosphate = D-xylulose 5-phosphate</text>
        <dbReference type="Rhea" id="RHEA:22368"/>
        <dbReference type="ChEBI" id="CHEBI:57737"/>
        <dbReference type="ChEBI" id="CHEBI:58226"/>
        <dbReference type="EC" id="5.1.3.4"/>
    </reaction>
</comment>
<keyword evidence="4 8" id="KW-0479">Metal-binding</keyword>
<dbReference type="PANTHER" id="PTHR22789:SF8">
    <property type="entry name" value="L-RIBULOSE-5-PHOSPHATE 4-EPIMERASE SGBE"/>
    <property type="match status" value="1"/>
</dbReference>
<dbReference type="EMBL" id="NHON01000056">
    <property type="protein sequence ID" value="OWJ64485.1"/>
    <property type="molecule type" value="Genomic_DNA"/>
</dbReference>